<keyword evidence="7 18" id="KW-0963">Cytoplasm</keyword>
<evidence type="ECO:0000256" key="2">
    <source>
        <dbReference type="ARBA" id="ARBA00003921"/>
    </source>
</evidence>
<evidence type="ECO:0000256" key="5">
    <source>
        <dbReference type="ARBA" id="ARBA00010871"/>
    </source>
</evidence>
<protein>
    <recommendedName>
        <fullName evidence="6 18">D-alanine--D-alanine ligase</fullName>
        <ecNumber evidence="6 18">6.3.2.4</ecNumber>
    </recommendedName>
    <alternativeName>
        <fullName evidence="18">D-Ala-D-Ala ligase</fullName>
    </alternativeName>
    <alternativeName>
        <fullName evidence="18">D-alanylalanine synthetase</fullName>
    </alternativeName>
</protein>
<evidence type="ECO:0000256" key="8">
    <source>
        <dbReference type="ARBA" id="ARBA00022598"/>
    </source>
</evidence>
<dbReference type="PROSITE" id="PS50975">
    <property type="entry name" value="ATP_GRASP"/>
    <property type="match status" value="1"/>
</dbReference>
<dbReference type="InterPro" id="IPR011127">
    <property type="entry name" value="Dala_Dala_lig_N"/>
</dbReference>
<dbReference type="Gene3D" id="3.30.470.20">
    <property type="entry name" value="ATP-grasp fold, B domain"/>
    <property type="match status" value="1"/>
</dbReference>
<feature type="active site" evidence="19">
    <location>
        <position position="19"/>
    </location>
</feature>
<feature type="domain" description="ATP-grasp" evidence="22">
    <location>
        <begin position="105"/>
        <end position="300"/>
    </location>
</feature>
<evidence type="ECO:0000313" key="24">
    <source>
        <dbReference type="Proteomes" id="UP000267187"/>
    </source>
</evidence>
<keyword evidence="10 21" id="KW-0547">Nucleotide-binding</keyword>
<dbReference type="AlphaFoldDB" id="A0A3M0AG06"/>
<evidence type="ECO:0000256" key="7">
    <source>
        <dbReference type="ARBA" id="ARBA00022490"/>
    </source>
</evidence>
<comment type="caution">
    <text evidence="23">The sequence shown here is derived from an EMBL/GenBank/DDBJ whole genome shotgun (WGS) entry which is preliminary data.</text>
</comment>
<comment type="cofactor">
    <cofactor evidence="1">
        <name>Mn(2+)</name>
        <dbReference type="ChEBI" id="CHEBI:29035"/>
    </cofactor>
</comment>
<evidence type="ECO:0000313" key="23">
    <source>
        <dbReference type="EMBL" id="RMA81435.1"/>
    </source>
</evidence>
<dbReference type="SUPFAM" id="SSF56059">
    <property type="entry name" value="Glutathione synthetase ATP-binding domain-like"/>
    <property type="match status" value="1"/>
</dbReference>
<sequence length="306" mass="33061">MSNWQSKRVAVLYGGNSSEREVSLNSGKAVFDALKRLNYDAHLVDTKTNAIGQLASLQPDVAFIVLHGPGGEDGRIQALLEAMEIPYTGSDVAASAIAMDKLKCKMIWRGLNLPTADYQLINESSQFEDLVASLGLPFFVKPACEGSSIGVSKVICPESFQAALLDAGRFKGGMLAEAFMSGREFTVPILGAKAYPSISMIPSKEFYDYESKYLRDDTSYLIPSGLSDDNEIHIQRLAKTAFEAIGCSGWGRVDFIESADGELNLLELNTVPGMTNHSLVPMSLASVGVGFDSVVEQILNLVESTQ</sequence>
<dbReference type="InterPro" id="IPR000291">
    <property type="entry name" value="D-Ala_lig_Van_CS"/>
</dbReference>
<keyword evidence="16 18" id="KW-0961">Cell wall biogenesis/degradation</keyword>
<dbReference type="Pfam" id="PF01820">
    <property type="entry name" value="Dala_Dala_lig_N"/>
    <property type="match status" value="2"/>
</dbReference>
<dbReference type="SUPFAM" id="SSF52440">
    <property type="entry name" value="PreATP-grasp domain"/>
    <property type="match status" value="1"/>
</dbReference>
<feature type="binding site" evidence="20">
    <location>
        <position position="267"/>
    </location>
    <ligand>
        <name>Mg(2+)</name>
        <dbReference type="ChEBI" id="CHEBI:18420"/>
        <label>1</label>
    </ligand>
</feature>
<keyword evidence="12 20" id="KW-0460">Magnesium</keyword>
<dbReference type="InterPro" id="IPR011761">
    <property type="entry name" value="ATP-grasp"/>
</dbReference>
<evidence type="ECO:0000256" key="13">
    <source>
        <dbReference type="ARBA" id="ARBA00022960"/>
    </source>
</evidence>
<dbReference type="Proteomes" id="UP000267187">
    <property type="component" value="Unassembled WGS sequence"/>
</dbReference>
<comment type="catalytic activity">
    <reaction evidence="17 18">
        <text>2 D-alanine + ATP = D-alanyl-D-alanine + ADP + phosphate + H(+)</text>
        <dbReference type="Rhea" id="RHEA:11224"/>
        <dbReference type="ChEBI" id="CHEBI:15378"/>
        <dbReference type="ChEBI" id="CHEBI:30616"/>
        <dbReference type="ChEBI" id="CHEBI:43474"/>
        <dbReference type="ChEBI" id="CHEBI:57416"/>
        <dbReference type="ChEBI" id="CHEBI:57822"/>
        <dbReference type="ChEBI" id="CHEBI:456216"/>
        <dbReference type="EC" id="6.3.2.4"/>
    </reaction>
</comment>
<evidence type="ECO:0000256" key="11">
    <source>
        <dbReference type="ARBA" id="ARBA00022840"/>
    </source>
</evidence>
<dbReference type="GO" id="GO:0008716">
    <property type="term" value="F:D-alanine-D-alanine ligase activity"/>
    <property type="evidence" value="ECO:0007669"/>
    <property type="project" value="UniProtKB-UniRule"/>
</dbReference>
<name>A0A3M0AG06_9GAMM</name>
<gene>
    <name evidence="18" type="primary">ddl</name>
    <name evidence="23" type="ORF">DFR27_1255</name>
</gene>
<evidence type="ECO:0000256" key="1">
    <source>
        <dbReference type="ARBA" id="ARBA00001936"/>
    </source>
</evidence>
<dbReference type="NCBIfam" id="TIGR01205">
    <property type="entry name" value="D_ala_D_alaTIGR"/>
    <property type="match status" value="1"/>
</dbReference>
<dbReference type="Pfam" id="PF07478">
    <property type="entry name" value="Dala_Dala_lig_C"/>
    <property type="match status" value="1"/>
</dbReference>
<dbReference type="RefSeq" id="WP_121876576.1">
    <property type="nucleotide sequence ID" value="NZ_REFJ01000002.1"/>
</dbReference>
<comment type="similarity">
    <text evidence="5 18">Belongs to the D-alanine--D-alanine ligase family.</text>
</comment>
<dbReference type="GO" id="GO:0046872">
    <property type="term" value="F:metal ion binding"/>
    <property type="evidence" value="ECO:0007669"/>
    <property type="project" value="UniProtKB-KW"/>
</dbReference>
<dbReference type="PROSITE" id="PS00844">
    <property type="entry name" value="DALA_DALA_LIGASE_2"/>
    <property type="match status" value="1"/>
</dbReference>
<keyword evidence="15 20" id="KW-0464">Manganese</keyword>
<organism evidence="23 24">
    <name type="scientific">Umboniibacter marinipuniceus</name>
    <dbReference type="NCBI Taxonomy" id="569599"/>
    <lineage>
        <taxon>Bacteria</taxon>
        <taxon>Pseudomonadati</taxon>
        <taxon>Pseudomonadota</taxon>
        <taxon>Gammaproteobacteria</taxon>
        <taxon>Cellvibrionales</taxon>
        <taxon>Cellvibrionaceae</taxon>
        <taxon>Umboniibacter</taxon>
    </lineage>
</organism>
<dbReference type="InterPro" id="IPR016185">
    <property type="entry name" value="PreATP-grasp_dom_sf"/>
</dbReference>
<dbReference type="InterPro" id="IPR013815">
    <property type="entry name" value="ATP_grasp_subdomain_1"/>
</dbReference>
<evidence type="ECO:0000256" key="16">
    <source>
        <dbReference type="ARBA" id="ARBA00023316"/>
    </source>
</evidence>
<evidence type="ECO:0000259" key="22">
    <source>
        <dbReference type="PROSITE" id="PS50975"/>
    </source>
</evidence>
<proteinExistence type="inferred from homology"/>
<evidence type="ECO:0000256" key="19">
    <source>
        <dbReference type="PIRSR" id="PIRSR039102-1"/>
    </source>
</evidence>
<dbReference type="InterPro" id="IPR005905">
    <property type="entry name" value="D_ala_D_ala"/>
</dbReference>
<dbReference type="Gene3D" id="3.40.50.20">
    <property type="match status" value="1"/>
</dbReference>
<evidence type="ECO:0000256" key="10">
    <source>
        <dbReference type="ARBA" id="ARBA00022741"/>
    </source>
</evidence>
<dbReference type="GO" id="GO:0005737">
    <property type="term" value="C:cytoplasm"/>
    <property type="evidence" value="ECO:0007669"/>
    <property type="project" value="UniProtKB-SubCell"/>
</dbReference>
<keyword evidence="24" id="KW-1185">Reference proteome</keyword>
<evidence type="ECO:0000256" key="12">
    <source>
        <dbReference type="ARBA" id="ARBA00022842"/>
    </source>
</evidence>
<dbReference type="GO" id="GO:0005524">
    <property type="term" value="F:ATP binding"/>
    <property type="evidence" value="ECO:0007669"/>
    <property type="project" value="UniProtKB-UniRule"/>
</dbReference>
<dbReference type="PROSITE" id="PS00843">
    <property type="entry name" value="DALA_DALA_LIGASE_1"/>
    <property type="match status" value="1"/>
</dbReference>
<keyword evidence="13 18" id="KW-0133">Cell shape</keyword>
<dbReference type="GO" id="GO:0071555">
    <property type="term" value="P:cell wall organization"/>
    <property type="evidence" value="ECO:0007669"/>
    <property type="project" value="UniProtKB-KW"/>
</dbReference>
<evidence type="ECO:0000256" key="4">
    <source>
        <dbReference type="ARBA" id="ARBA00004752"/>
    </source>
</evidence>
<evidence type="ECO:0000256" key="15">
    <source>
        <dbReference type="ARBA" id="ARBA00023211"/>
    </source>
</evidence>
<evidence type="ECO:0000256" key="20">
    <source>
        <dbReference type="PIRSR" id="PIRSR039102-3"/>
    </source>
</evidence>
<dbReference type="EMBL" id="REFJ01000002">
    <property type="protein sequence ID" value="RMA81435.1"/>
    <property type="molecule type" value="Genomic_DNA"/>
</dbReference>
<comment type="subcellular location">
    <subcellularLocation>
        <location evidence="3 18">Cytoplasm</location>
    </subcellularLocation>
</comment>
<evidence type="ECO:0000256" key="21">
    <source>
        <dbReference type="PROSITE-ProRule" id="PRU00409"/>
    </source>
</evidence>
<dbReference type="InterPro" id="IPR011095">
    <property type="entry name" value="Dala_Dala_lig_C"/>
</dbReference>
<evidence type="ECO:0000256" key="17">
    <source>
        <dbReference type="ARBA" id="ARBA00047614"/>
    </source>
</evidence>
<comment type="cofactor">
    <cofactor evidence="20">
        <name>Mg(2+)</name>
        <dbReference type="ChEBI" id="CHEBI:18420"/>
    </cofactor>
    <cofactor evidence="20">
        <name>Mn(2+)</name>
        <dbReference type="ChEBI" id="CHEBI:29035"/>
    </cofactor>
    <text evidence="20">Binds 2 magnesium or manganese ions per subunit.</text>
</comment>
<keyword evidence="11 21" id="KW-0067">ATP-binding</keyword>
<reference evidence="23 24" key="1">
    <citation type="submission" date="2018-10" db="EMBL/GenBank/DDBJ databases">
        <title>Genomic Encyclopedia of Type Strains, Phase IV (KMG-IV): sequencing the most valuable type-strain genomes for metagenomic binning, comparative biology and taxonomic classification.</title>
        <authorList>
            <person name="Goeker M."/>
        </authorList>
    </citation>
    <scope>NUCLEOTIDE SEQUENCE [LARGE SCALE GENOMIC DNA]</scope>
    <source>
        <strain evidence="23 24">DSM 25080</strain>
    </source>
</reference>
<dbReference type="HAMAP" id="MF_00047">
    <property type="entry name" value="Dala_Dala_lig"/>
    <property type="match status" value="1"/>
</dbReference>
<dbReference type="FunFam" id="3.30.470.20:FF:000008">
    <property type="entry name" value="D-alanine--D-alanine ligase"/>
    <property type="match status" value="1"/>
</dbReference>
<dbReference type="EC" id="6.3.2.4" evidence="6 18"/>
<keyword evidence="9 20" id="KW-0479">Metal-binding</keyword>
<feature type="binding site" evidence="20">
    <location>
        <position position="269"/>
    </location>
    <ligand>
        <name>Mg(2+)</name>
        <dbReference type="ChEBI" id="CHEBI:18420"/>
        <label>2</label>
    </ligand>
</feature>
<evidence type="ECO:0000256" key="18">
    <source>
        <dbReference type="HAMAP-Rule" id="MF_00047"/>
    </source>
</evidence>
<feature type="active site" evidence="19">
    <location>
        <position position="147"/>
    </location>
</feature>
<dbReference type="GO" id="GO:0008360">
    <property type="term" value="P:regulation of cell shape"/>
    <property type="evidence" value="ECO:0007669"/>
    <property type="project" value="UniProtKB-KW"/>
</dbReference>
<evidence type="ECO:0000256" key="3">
    <source>
        <dbReference type="ARBA" id="ARBA00004496"/>
    </source>
</evidence>
<accession>A0A3M0AG06</accession>
<comment type="pathway">
    <text evidence="4 18">Cell wall biogenesis; peptidoglycan biosynthesis.</text>
</comment>
<dbReference type="NCBIfam" id="NF002378">
    <property type="entry name" value="PRK01372.1"/>
    <property type="match status" value="1"/>
</dbReference>
<evidence type="ECO:0000256" key="6">
    <source>
        <dbReference type="ARBA" id="ARBA00012216"/>
    </source>
</evidence>
<keyword evidence="14 18" id="KW-0573">Peptidoglycan synthesis</keyword>
<feature type="binding site" evidence="20">
    <location>
        <position position="267"/>
    </location>
    <ligand>
        <name>Mg(2+)</name>
        <dbReference type="ChEBI" id="CHEBI:18420"/>
        <label>2</label>
    </ligand>
</feature>
<dbReference type="Gene3D" id="3.30.1490.20">
    <property type="entry name" value="ATP-grasp fold, A domain"/>
    <property type="match status" value="1"/>
</dbReference>
<keyword evidence="8 18" id="KW-0436">Ligase</keyword>
<comment type="function">
    <text evidence="2 18">Cell wall formation.</text>
</comment>
<feature type="active site" evidence="19">
    <location>
        <position position="278"/>
    </location>
</feature>
<evidence type="ECO:0000256" key="9">
    <source>
        <dbReference type="ARBA" id="ARBA00022723"/>
    </source>
</evidence>
<evidence type="ECO:0000256" key="14">
    <source>
        <dbReference type="ARBA" id="ARBA00022984"/>
    </source>
</evidence>
<dbReference type="PANTHER" id="PTHR23132">
    <property type="entry name" value="D-ALANINE--D-ALANINE LIGASE"/>
    <property type="match status" value="1"/>
</dbReference>
<dbReference type="PANTHER" id="PTHR23132:SF23">
    <property type="entry name" value="D-ALANINE--D-ALANINE LIGASE B"/>
    <property type="match status" value="1"/>
</dbReference>
<dbReference type="PIRSF" id="PIRSF039102">
    <property type="entry name" value="Ddl/VanB"/>
    <property type="match status" value="1"/>
</dbReference>
<dbReference type="GO" id="GO:0009252">
    <property type="term" value="P:peptidoglycan biosynthetic process"/>
    <property type="evidence" value="ECO:0007669"/>
    <property type="project" value="UniProtKB-UniRule"/>
</dbReference>
<feature type="binding site" evidence="20">
    <location>
        <position position="254"/>
    </location>
    <ligand>
        <name>Mg(2+)</name>
        <dbReference type="ChEBI" id="CHEBI:18420"/>
        <label>1</label>
    </ligand>
</feature>
<dbReference type="UniPathway" id="UPA00219"/>
<dbReference type="OrthoDB" id="9813261at2"/>